<sequence length="110" mass="13276">MPKQKIPPKLQIWIDARKRYHLTDAHVQMAREIGLNPKKFGSLANHKQQPWKEPLPDYIETLYYKHFKRNKPDQVRSIERIVKDRNKKKQEKKLRKQSEKSETDNQACNK</sequence>
<protein>
    <submittedName>
        <fullName evidence="2">Uncharacterized protein</fullName>
    </submittedName>
</protein>
<proteinExistence type="predicted"/>
<name>A0A1V1NYD7_9BACT</name>
<feature type="compositionally biased region" description="Basic and acidic residues" evidence="1">
    <location>
        <begin position="74"/>
        <end position="84"/>
    </location>
</feature>
<feature type="region of interest" description="Disordered" evidence="1">
    <location>
        <begin position="74"/>
        <end position="110"/>
    </location>
</feature>
<dbReference type="EMBL" id="ATBP01001319">
    <property type="protein sequence ID" value="ETR67568.1"/>
    <property type="molecule type" value="Genomic_DNA"/>
</dbReference>
<accession>A0A1V1NYD7</accession>
<reference evidence="3" key="1">
    <citation type="submission" date="2012-11" db="EMBL/GenBank/DDBJ databases">
        <authorList>
            <person name="Lucero-Rivera Y.E."/>
            <person name="Tovar-Ramirez D."/>
        </authorList>
    </citation>
    <scope>NUCLEOTIDE SEQUENCE [LARGE SCALE GENOMIC DNA]</scope>
    <source>
        <strain evidence="3">Araruama</strain>
    </source>
</reference>
<evidence type="ECO:0000313" key="3">
    <source>
        <dbReference type="Proteomes" id="UP000189670"/>
    </source>
</evidence>
<evidence type="ECO:0000256" key="1">
    <source>
        <dbReference type="SAM" id="MobiDB-lite"/>
    </source>
</evidence>
<comment type="caution">
    <text evidence="2">The sequence shown here is derived from an EMBL/GenBank/DDBJ whole genome shotgun (WGS) entry which is preliminary data.</text>
</comment>
<gene>
    <name evidence="2" type="ORF">OMM_11450</name>
</gene>
<organism evidence="2 3">
    <name type="scientific">Candidatus Magnetoglobus multicellularis str. Araruama</name>
    <dbReference type="NCBI Taxonomy" id="890399"/>
    <lineage>
        <taxon>Bacteria</taxon>
        <taxon>Pseudomonadati</taxon>
        <taxon>Thermodesulfobacteriota</taxon>
        <taxon>Desulfobacteria</taxon>
        <taxon>Desulfobacterales</taxon>
        <taxon>Desulfobacteraceae</taxon>
        <taxon>Candidatus Magnetoglobus</taxon>
    </lineage>
</organism>
<dbReference type="Proteomes" id="UP000189670">
    <property type="component" value="Unassembled WGS sequence"/>
</dbReference>
<dbReference type="AlphaFoldDB" id="A0A1V1NYD7"/>
<feature type="compositionally biased region" description="Basic residues" evidence="1">
    <location>
        <begin position="85"/>
        <end position="95"/>
    </location>
</feature>
<evidence type="ECO:0000313" key="2">
    <source>
        <dbReference type="EMBL" id="ETR67568.1"/>
    </source>
</evidence>